<gene>
    <name evidence="1" type="ORF">JZM60_12160</name>
</gene>
<accession>A0ABX7Q188</accession>
<dbReference type="RefSeq" id="WP_207162714.1">
    <property type="nucleotide sequence ID" value="NZ_CP071382.1"/>
</dbReference>
<dbReference type="EMBL" id="CP071382">
    <property type="protein sequence ID" value="QSV44900.1"/>
    <property type="molecule type" value="Genomic_DNA"/>
</dbReference>
<organism evidence="1 2">
    <name type="scientific">Geobacter benzoatilyticus</name>
    <dbReference type="NCBI Taxonomy" id="2815309"/>
    <lineage>
        <taxon>Bacteria</taxon>
        <taxon>Pseudomonadati</taxon>
        <taxon>Thermodesulfobacteriota</taxon>
        <taxon>Desulfuromonadia</taxon>
        <taxon>Geobacterales</taxon>
        <taxon>Geobacteraceae</taxon>
        <taxon>Geobacter</taxon>
    </lineage>
</organism>
<proteinExistence type="predicted"/>
<dbReference type="Pfam" id="PF25209">
    <property type="entry name" value="Phage_capsid_4"/>
    <property type="match status" value="1"/>
</dbReference>
<evidence type="ECO:0000313" key="1">
    <source>
        <dbReference type="EMBL" id="QSV44900.1"/>
    </source>
</evidence>
<protein>
    <submittedName>
        <fullName evidence="1">Uncharacterized protein</fullName>
    </submittedName>
</protein>
<dbReference type="Proteomes" id="UP000663651">
    <property type="component" value="Chromosome"/>
</dbReference>
<name>A0ABX7Q188_9BACT</name>
<keyword evidence="2" id="KW-1185">Reference proteome</keyword>
<reference evidence="1 2" key="1">
    <citation type="submission" date="2021-03" db="EMBL/GenBank/DDBJ databases">
        <title>Geobacter metallireducens gen. nov. sp. nov., a microorganism capable of coupling the complete oxidation of organic compounds to the reduction of iron and other metals.</title>
        <authorList>
            <person name="Li Y."/>
        </authorList>
    </citation>
    <scope>NUCLEOTIDE SEQUENCE [LARGE SCALE GENOMIC DNA]</scope>
    <source>
        <strain evidence="1 2">Jerry-YX</strain>
    </source>
</reference>
<sequence length="440" mass="49167">MENQNLEKLGRLTCATLLKSELAVSQLPAAVQDKLSKQFSGKIFELETLQSAIRMEKEMLDRLMGSGTVQSAGQVRVVRDSGEKLQAAFDKMFDVRVCDNLRDVSGFTSLRAAYVEMTGDSDVTGVLNPQQLKRMQAAYGDATFAYVLGNTLYRRLTNDYREWTDYGVSRLVGNNIRNARDFRTLESVRIGYYGDIPTVNTDNEDYPDLGEVGDEKVEYALQERGGIITINRRMILNDDVRVIQRIINRLPRAARRTVAKKVWTPFITNAVYKGDNKAIFHTDHGNLGSTAYGIAAAEAARTAMFKQTEPDSLEALGLRPVTVSFPSDLRGLVTNVNNFNPQAVSVENGNSMFGYFKQEGLLENPFQTDPTDWFFFADPNEVEIVELAFLNGQQEPVMTVADNPTSGGQMFAGGRIQYRITHDFESEVVDYRGTFKATVA</sequence>
<evidence type="ECO:0000313" key="2">
    <source>
        <dbReference type="Proteomes" id="UP000663651"/>
    </source>
</evidence>